<dbReference type="HOGENOM" id="CLU_1038723_0_0_1"/>
<dbReference type="RefSeq" id="XP_007881025.1">
    <property type="nucleotide sequence ID" value="XM_007882834.1"/>
</dbReference>
<proteinExistence type="predicted"/>
<name>A0A061H2S3_9BASI</name>
<protein>
    <submittedName>
        <fullName evidence="2">Uncharacterized protein</fullName>
    </submittedName>
</protein>
<dbReference type="Proteomes" id="UP000053664">
    <property type="component" value="Unassembled WGS sequence"/>
</dbReference>
<evidence type="ECO:0000256" key="1">
    <source>
        <dbReference type="SAM" id="MobiDB-lite"/>
    </source>
</evidence>
<dbReference type="EMBL" id="KE361641">
    <property type="protein sequence ID" value="EPQ27017.1"/>
    <property type="molecule type" value="Genomic_DNA"/>
</dbReference>
<sequence length="268" mass="29378">MDDQYVTFEHGDIRITSMGALSDESEFEVSVCEENELESSVLLIYPDGTSSHTLVIADAVLEYPPCASGGIARWTLYSFSRSLHGRKDTVVSLGLPDGVDDLIWHGIQGDIAHGQELVRTDGAGDLHNGHAWYMVGLKDSPPYTYIGRDGEIEKQTDLLGFLDSARSSLLCDVGVEMTVKRAAKEEAKCTLQLEFKNVHVQGLSDASSNRHILDFDIVASRTRRDHELLRRIDKRKRELEGTDEDAVMGSSAAGHASETAKSDPSTPA</sequence>
<dbReference type="AlphaFoldDB" id="A0A061H2S3"/>
<dbReference type="GeneID" id="19319395"/>
<evidence type="ECO:0000313" key="3">
    <source>
        <dbReference type="Proteomes" id="UP000053664"/>
    </source>
</evidence>
<feature type="region of interest" description="Disordered" evidence="1">
    <location>
        <begin position="233"/>
        <end position="268"/>
    </location>
</feature>
<organism evidence="2 3">
    <name type="scientific">Pseudozyma flocculosa PF-1</name>
    <dbReference type="NCBI Taxonomy" id="1277687"/>
    <lineage>
        <taxon>Eukaryota</taxon>
        <taxon>Fungi</taxon>
        <taxon>Dikarya</taxon>
        <taxon>Basidiomycota</taxon>
        <taxon>Ustilaginomycotina</taxon>
        <taxon>Ustilaginomycetes</taxon>
        <taxon>Ustilaginales</taxon>
        <taxon>Ustilaginaceae</taxon>
        <taxon>Pseudozyma</taxon>
    </lineage>
</organism>
<reference evidence="2 3" key="1">
    <citation type="journal article" date="2013" name="Plant Cell">
        <title>The transition from a phytopathogenic smut ancestor to an anamorphic biocontrol agent deciphered by comparative whole-genome analysis.</title>
        <authorList>
            <person name="Lefebvre F."/>
            <person name="Joly D.L."/>
            <person name="Labbe C."/>
            <person name="Teichmann B."/>
            <person name="Linning R."/>
            <person name="Belzile F."/>
            <person name="Bakkeren G."/>
            <person name="Belanger R.R."/>
        </authorList>
    </citation>
    <scope>NUCLEOTIDE SEQUENCE [LARGE SCALE GENOMIC DNA]</scope>
    <source>
        <strain evidence="2 3">PF-1</strain>
    </source>
</reference>
<accession>A0A061H2S3</accession>
<gene>
    <name evidence="2" type="ORF">PFL1_05301</name>
</gene>
<dbReference type="KEGG" id="pfp:PFL1_05301"/>
<evidence type="ECO:0000313" key="2">
    <source>
        <dbReference type="EMBL" id="EPQ27017.1"/>
    </source>
</evidence>